<name>A0A0A8ZBC7_ARUDO</name>
<sequence>MGCLLVISVLLTRTTCITEPL</sequence>
<reference evidence="1" key="2">
    <citation type="journal article" date="2015" name="Data Brief">
        <title>Shoot transcriptome of the giant reed, Arundo donax.</title>
        <authorList>
            <person name="Barrero R.A."/>
            <person name="Guerrero F.D."/>
            <person name="Moolhuijzen P."/>
            <person name="Goolsby J.A."/>
            <person name="Tidwell J."/>
            <person name="Bellgard S.E."/>
            <person name="Bellgard M.I."/>
        </authorList>
    </citation>
    <scope>NUCLEOTIDE SEQUENCE</scope>
    <source>
        <tissue evidence="1">Shoot tissue taken approximately 20 cm above the soil surface</tissue>
    </source>
</reference>
<proteinExistence type="predicted"/>
<organism evidence="1">
    <name type="scientific">Arundo donax</name>
    <name type="common">Giant reed</name>
    <name type="synonym">Donax arundinaceus</name>
    <dbReference type="NCBI Taxonomy" id="35708"/>
    <lineage>
        <taxon>Eukaryota</taxon>
        <taxon>Viridiplantae</taxon>
        <taxon>Streptophyta</taxon>
        <taxon>Embryophyta</taxon>
        <taxon>Tracheophyta</taxon>
        <taxon>Spermatophyta</taxon>
        <taxon>Magnoliopsida</taxon>
        <taxon>Liliopsida</taxon>
        <taxon>Poales</taxon>
        <taxon>Poaceae</taxon>
        <taxon>PACMAD clade</taxon>
        <taxon>Arundinoideae</taxon>
        <taxon>Arundineae</taxon>
        <taxon>Arundo</taxon>
    </lineage>
</organism>
<evidence type="ECO:0000313" key="1">
    <source>
        <dbReference type="EMBL" id="JAD32147.1"/>
    </source>
</evidence>
<dbReference type="AlphaFoldDB" id="A0A0A8ZBC7"/>
<protein>
    <submittedName>
        <fullName evidence="1">Uncharacterized protein</fullName>
    </submittedName>
</protein>
<accession>A0A0A8ZBC7</accession>
<dbReference type="EMBL" id="GBRH01265748">
    <property type="protein sequence ID" value="JAD32147.1"/>
    <property type="molecule type" value="Transcribed_RNA"/>
</dbReference>
<reference evidence="1" key="1">
    <citation type="submission" date="2014-09" db="EMBL/GenBank/DDBJ databases">
        <authorList>
            <person name="Magalhaes I.L.F."/>
            <person name="Oliveira U."/>
            <person name="Santos F.R."/>
            <person name="Vidigal T.H.D.A."/>
            <person name="Brescovit A.D."/>
            <person name="Santos A.J."/>
        </authorList>
    </citation>
    <scope>NUCLEOTIDE SEQUENCE</scope>
    <source>
        <tissue evidence="1">Shoot tissue taken approximately 20 cm above the soil surface</tissue>
    </source>
</reference>